<feature type="region of interest" description="Disordered" evidence="1">
    <location>
        <begin position="1"/>
        <end position="20"/>
    </location>
</feature>
<dbReference type="EMBL" id="JH658581">
    <property type="protein sequence ID" value="EXK77713.1"/>
    <property type="molecule type" value="Genomic_DNA"/>
</dbReference>
<dbReference type="HOGENOM" id="CLU_2061608_0_0_1"/>
<dbReference type="Proteomes" id="UP000030663">
    <property type="component" value="Unassembled WGS sequence"/>
</dbReference>
<evidence type="ECO:0000313" key="2">
    <source>
        <dbReference type="EMBL" id="EXK77713.1"/>
    </source>
</evidence>
<accession>X0BFV8</accession>
<evidence type="ECO:0000256" key="1">
    <source>
        <dbReference type="SAM" id="MobiDB-lite"/>
    </source>
</evidence>
<keyword evidence="3" id="KW-1185">Reference proteome</keyword>
<gene>
    <name evidence="2" type="ORF">FOQG_17597</name>
</gene>
<organism evidence="2 3">
    <name type="scientific">Fusarium oxysporum f. sp. raphani 54005</name>
    <dbReference type="NCBI Taxonomy" id="1089458"/>
    <lineage>
        <taxon>Eukaryota</taxon>
        <taxon>Fungi</taxon>
        <taxon>Dikarya</taxon>
        <taxon>Ascomycota</taxon>
        <taxon>Pezizomycotina</taxon>
        <taxon>Sordariomycetes</taxon>
        <taxon>Hypocreomycetidae</taxon>
        <taxon>Hypocreales</taxon>
        <taxon>Nectriaceae</taxon>
        <taxon>Fusarium</taxon>
        <taxon>Fusarium oxysporum species complex</taxon>
    </lineage>
</organism>
<reference evidence="2 3" key="1">
    <citation type="submission" date="2011-11" db="EMBL/GenBank/DDBJ databases">
        <title>The Genome Sequence of Fusarium oxysporum PHW815.</title>
        <authorList>
            <consortium name="The Broad Institute Genome Sequencing Platform"/>
            <person name="Ma L.-J."/>
            <person name="Gale L.R."/>
            <person name="Schwartz D.C."/>
            <person name="Zhou S."/>
            <person name="Corby-Kistler H."/>
            <person name="Young S.K."/>
            <person name="Zeng Q."/>
            <person name="Gargeya S."/>
            <person name="Fitzgerald M."/>
            <person name="Haas B."/>
            <person name="Abouelleil A."/>
            <person name="Alvarado L."/>
            <person name="Arachchi H.M."/>
            <person name="Berlin A."/>
            <person name="Brown A."/>
            <person name="Chapman S.B."/>
            <person name="Chen Z."/>
            <person name="Dunbar C."/>
            <person name="Freedman E."/>
            <person name="Gearin G."/>
            <person name="Goldberg J."/>
            <person name="Griggs A."/>
            <person name="Gujja S."/>
            <person name="Heiman D."/>
            <person name="Howarth C."/>
            <person name="Larson L."/>
            <person name="Lui A."/>
            <person name="MacDonald P.J.P."/>
            <person name="Montmayeur A."/>
            <person name="Murphy C."/>
            <person name="Neiman D."/>
            <person name="Pearson M."/>
            <person name="Priest M."/>
            <person name="Roberts A."/>
            <person name="Saif S."/>
            <person name="Shea T."/>
            <person name="Shenoy N."/>
            <person name="Sisk P."/>
            <person name="Stolte C."/>
            <person name="Sykes S."/>
            <person name="Wortman J."/>
            <person name="Nusbaum C."/>
            <person name="Birren B."/>
        </authorList>
    </citation>
    <scope>NUCLEOTIDE SEQUENCE [LARGE SCALE GENOMIC DNA]</scope>
    <source>
        <strain evidence="2 3">54005</strain>
    </source>
</reference>
<protein>
    <submittedName>
        <fullName evidence="2">Uncharacterized protein</fullName>
    </submittedName>
</protein>
<sequence length="119" mass="13386">MTNNARRLIGPPTIGPHPKPPTHIIFHKATTTQCNKVRKDTHFRNLGTAIHDDKLDGGVILTVVRFGYKSYAIMAEDSQSAKKKYKKVINEMSKEKARGLATQNQAWVNAVMDLWEAID</sequence>
<dbReference type="AlphaFoldDB" id="X0BFV8"/>
<proteinExistence type="predicted"/>
<evidence type="ECO:0000313" key="3">
    <source>
        <dbReference type="Proteomes" id="UP000030663"/>
    </source>
</evidence>
<name>X0BFV8_FUSOX</name>